<dbReference type="InterPro" id="IPR020599">
    <property type="entry name" value="Transl_elong_fac_P/YeiP"/>
</dbReference>
<dbReference type="SUPFAM" id="SSF50104">
    <property type="entry name" value="Translation proteins SH3-like domain"/>
    <property type="match status" value="1"/>
</dbReference>
<evidence type="ECO:0000256" key="1">
    <source>
        <dbReference type="ARBA" id="ARBA00004496"/>
    </source>
</evidence>
<dbReference type="InterPro" id="IPR012340">
    <property type="entry name" value="NA-bd_OB-fold"/>
</dbReference>
<name>A0A1F5ISJ8_9BACT</name>
<dbReference type="Gene3D" id="2.40.50.140">
    <property type="entry name" value="Nucleic acid-binding proteins"/>
    <property type="match status" value="2"/>
</dbReference>
<sequence>MALNVTDLRNGTFYKEGKDIFLVVTYEHMKTGRGSGNIKLKVRNIRSGSVTEKSFITGARVDEANVEKKKAQFLYCEGDNFNFMDPVSFEQFTIPASVLASQAKYLKDGLEVILIVSESEALGLELPMSLVYTITETGPGERGNTVSNVFKEATMDNDLVVKVPMFMNEGEKIKVDTRSGEYIERVK</sequence>
<evidence type="ECO:0000256" key="9">
    <source>
        <dbReference type="RuleBase" id="RU004389"/>
    </source>
</evidence>
<protein>
    <recommendedName>
        <fullName evidence="7 8">Elongation factor P</fullName>
        <shortName evidence="7">EF-P</shortName>
    </recommendedName>
</protein>
<dbReference type="GO" id="GO:0005829">
    <property type="term" value="C:cytosol"/>
    <property type="evidence" value="ECO:0007669"/>
    <property type="project" value="UniProtKB-ARBA"/>
</dbReference>
<gene>
    <name evidence="7" type="primary">efp</name>
    <name evidence="12" type="ORF">A2871_00600</name>
</gene>
<dbReference type="InterPro" id="IPR013185">
    <property type="entry name" value="Transl_elong_KOW-like"/>
</dbReference>
<dbReference type="Pfam" id="PF08207">
    <property type="entry name" value="EFP_N"/>
    <property type="match status" value="1"/>
</dbReference>
<dbReference type="PANTHER" id="PTHR30053">
    <property type="entry name" value="ELONGATION FACTOR P"/>
    <property type="match status" value="1"/>
</dbReference>
<evidence type="ECO:0000313" key="13">
    <source>
        <dbReference type="Proteomes" id="UP000176336"/>
    </source>
</evidence>
<evidence type="ECO:0000256" key="8">
    <source>
        <dbReference type="NCBIfam" id="TIGR00038"/>
    </source>
</evidence>
<dbReference type="PANTHER" id="PTHR30053:SF14">
    <property type="entry name" value="TRANSLATION ELONGATION FACTOR KOW-LIKE DOMAIN-CONTAINING PROTEIN"/>
    <property type="match status" value="1"/>
</dbReference>
<keyword evidence="4 7" id="KW-0963">Cytoplasm</keyword>
<keyword evidence="6 7" id="KW-0648">Protein biosynthesis</keyword>
<evidence type="ECO:0000256" key="4">
    <source>
        <dbReference type="ARBA" id="ARBA00022490"/>
    </source>
</evidence>
<dbReference type="CDD" id="cd04470">
    <property type="entry name" value="S1_EF-P_repeat_1"/>
    <property type="match status" value="1"/>
</dbReference>
<accession>A0A1F5ISJ8</accession>
<comment type="similarity">
    <text evidence="3 7 9">Belongs to the elongation factor P family.</text>
</comment>
<dbReference type="UniPathway" id="UPA00345"/>
<dbReference type="FunFam" id="2.40.50.140:FF:000004">
    <property type="entry name" value="Elongation factor P"/>
    <property type="match status" value="1"/>
</dbReference>
<dbReference type="EMBL" id="MFCR01000003">
    <property type="protein sequence ID" value="OGE19335.1"/>
    <property type="molecule type" value="Genomic_DNA"/>
</dbReference>
<evidence type="ECO:0000256" key="3">
    <source>
        <dbReference type="ARBA" id="ARBA00009479"/>
    </source>
</evidence>
<dbReference type="SUPFAM" id="SSF50249">
    <property type="entry name" value="Nucleic acid-binding proteins"/>
    <property type="match status" value="2"/>
</dbReference>
<comment type="pathway">
    <text evidence="2 7">Protein biosynthesis; polypeptide chain elongation.</text>
</comment>
<dbReference type="GO" id="GO:0003746">
    <property type="term" value="F:translation elongation factor activity"/>
    <property type="evidence" value="ECO:0007669"/>
    <property type="project" value="UniProtKB-UniRule"/>
</dbReference>
<dbReference type="AlphaFoldDB" id="A0A1F5ISJ8"/>
<dbReference type="Pfam" id="PF01132">
    <property type="entry name" value="EFP"/>
    <property type="match status" value="1"/>
</dbReference>
<proteinExistence type="inferred from homology"/>
<dbReference type="PIRSF" id="PIRSF005901">
    <property type="entry name" value="EF-P"/>
    <property type="match status" value="1"/>
</dbReference>
<dbReference type="NCBIfam" id="NF001810">
    <property type="entry name" value="PRK00529.1"/>
    <property type="match status" value="1"/>
</dbReference>
<dbReference type="SMART" id="SM01185">
    <property type="entry name" value="EFP"/>
    <property type="match status" value="1"/>
</dbReference>
<dbReference type="GO" id="GO:0043043">
    <property type="term" value="P:peptide biosynthetic process"/>
    <property type="evidence" value="ECO:0007669"/>
    <property type="project" value="InterPro"/>
</dbReference>
<dbReference type="InterPro" id="IPR014722">
    <property type="entry name" value="Rib_uL2_dom2"/>
</dbReference>
<evidence type="ECO:0000259" key="10">
    <source>
        <dbReference type="SMART" id="SM00841"/>
    </source>
</evidence>
<organism evidence="12 13">
    <name type="scientific">Candidatus Daviesbacteria bacterium RIFCSPHIGHO2_01_FULL_41_23</name>
    <dbReference type="NCBI Taxonomy" id="1797764"/>
    <lineage>
        <taxon>Bacteria</taxon>
        <taxon>Candidatus Daviesiibacteriota</taxon>
    </lineage>
</organism>
<dbReference type="Pfam" id="PF09285">
    <property type="entry name" value="Elong-fact-P_C"/>
    <property type="match status" value="1"/>
</dbReference>
<dbReference type="InterPro" id="IPR001059">
    <property type="entry name" value="Transl_elong_P/YeiP_cen"/>
</dbReference>
<evidence type="ECO:0000313" key="12">
    <source>
        <dbReference type="EMBL" id="OGE19335.1"/>
    </source>
</evidence>
<dbReference type="HAMAP" id="MF_00141">
    <property type="entry name" value="EF_P"/>
    <property type="match status" value="1"/>
</dbReference>
<comment type="caution">
    <text evidence="12">The sequence shown here is derived from an EMBL/GenBank/DDBJ whole genome shotgun (WGS) entry which is preliminary data.</text>
</comment>
<evidence type="ECO:0000256" key="7">
    <source>
        <dbReference type="HAMAP-Rule" id="MF_00141"/>
    </source>
</evidence>
<evidence type="ECO:0000259" key="11">
    <source>
        <dbReference type="SMART" id="SM01185"/>
    </source>
</evidence>
<comment type="function">
    <text evidence="7">Involved in peptide bond synthesis. Stimulates efficient translation and peptide-bond synthesis on native or reconstituted 70S ribosomes in vitro. Probably functions indirectly by altering the affinity of the ribosome for aminoacyl-tRNA, thus increasing their reactivity as acceptors for peptidyl transferase.</text>
</comment>
<dbReference type="SMART" id="SM00841">
    <property type="entry name" value="Elong-fact-P_C"/>
    <property type="match status" value="1"/>
</dbReference>
<evidence type="ECO:0000256" key="6">
    <source>
        <dbReference type="ARBA" id="ARBA00022917"/>
    </source>
</evidence>
<dbReference type="InterPro" id="IPR008991">
    <property type="entry name" value="Translation_prot_SH3-like_sf"/>
</dbReference>
<dbReference type="InterPro" id="IPR011768">
    <property type="entry name" value="Transl_elongation_fac_P"/>
</dbReference>
<reference evidence="12 13" key="1">
    <citation type="journal article" date="2016" name="Nat. Commun.">
        <title>Thousands of microbial genomes shed light on interconnected biogeochemical processes in an aquifer system.</title>
        <authorList>
            <person name="Anantharaman K."/>
            <person name="Brown C.T."/>
            <person name="Hug L.A."/>
            <person name="Sharon I."/>
            <person name="Castelle C.J."/>
            <person name="Probst A.J."/>
            <person name="Thomas B.C."/>
            <person name="Singh A."/>
            <person name="Wilkins M.J."/>
            <person name="Karaoz U."/>
            <person name="Brodie E.L."/>
            <person name="Williams K.H."/>
            <person name="Hubbard S.S."/>
            <person name="Banfield J.F."/>
        </authorList>
    </citation>
    <scope>NUCLEOTIDE SEQUENCE [LARGE SCALE GENOMIC DNA]</scope>
</reference>
<dbReference type="CDD" id="cd05794">
    <property type="entry name" value="S1_EF-P_repeat_2"/>
    <property type="match status" value="1"/>
</dbReference>
<feature type="domain" description="Elongation factor P C-terminal" evidence="10">
    <location>
        <begin position="130"/>
        <end position="185"/>
    </location>
</feature>
<dbReference type="Gene3D" id="2.30.30.30">
    <property type="match status" value="1"/>
</dbReference>
<dbReference type="NCBIfam" id="TIGR00038">
    <property type="entry name" value="efp"/>
    <property type="match status" value="1"/>
</dbReference>
<feature type="domain" description="Translation elongation factor P/YeiP central" evidence="11">
    <location>
        <begin position="68"/>
        <end position="122"/>
    </location>
</feature>
<evidence type="ECO:0000256" key="5">
    <source>
        <dbReference type="ARBA" id="ARBA00022768"/>
    </source>
</evidence>
<comment type="subcellular location">
    <subcellularLocation>
        <location evidence="1 7">Cytoplasm</location>
    </subcellularLocation>
</comment>
<dbReference type="InterPro" id="IPR015365">
    <property type="entry name" value="Elong-fact-P_C"/>
</dbReference>
<keyword evidence="5 7" id="KW-0251">Elongation factor</keyword>
<dbReference type="Proteomes" id="UP000176336">
    <property type="component" value="Unassembled WGS sequence"/>
</dbReference>
<evidence type="ECO:0000256" key="2">
    <source>
        <dbReference type="ARBA" id="ARBA00004815"/>
    </source>
</evidence>
<dbReference type="FunFam" id="2.40.50.140:FF:000009">
    <property type="entry name" value="Elongation factor P"/>
    <property type="match status" value="1"/>
</dbReference>